<dbReference type="EMBL" id="JANIPJ010000005">
    <property type="protein sequence ID" value="MCR2804023.1"/>
    <property type="molecule type" value="Genomic_DNA"/>
</dbReference>
<dbReference type="AlphaFoldDB" id="A0A9X2S9X0"/>
<dbReference type="Proteomes" id="UP001141950">
    <property type="component" value="Unassembled WGS sequence"/>
</dbReference>
<sequence>MSFPKPPQDAKELLSRAMPSHPHILIKPMFGNLGAFINGNMFAGLFGEQIFVRLPEDLRAELLAIDGASEFSPMPGRAMKEYVALPVGWKQEPERITAWLERSFAWAETLPEKLPAKKKAKKS</sequence>
<name>A0A9X2S9X0_9BACL</name>
<dbReference type="Pfam" id="PF04993">
    <property type="entry name" value="TfoX_N"/>
    <property type="match status" value="1"/>
</dbReference>
<keyword evidence="3" id="KW-1185">Reference proteome</keyword>
<dbReference type="InterPro" id="IPR007076">
    <property type="entry name" value="TfoX_N"/>
</dbReference>
<evidence type="ECO:0000313" key="3">
    <source>
        <dbReference type="Proteomes" id="UP001141950"/>
    </source>
</evidence>
<evidence type="ECO:0000313" key="2">
    <source>
        <dbReference type="EMBL" id="MCR2804023.1"/>
    </source>
</evidence>
<accession>A0A9X2S9X0</accession>
<organism evidence="2 3">
    <name type="scientific">Paenibacillus soyae</name>
    <dbReference type="NCBI Taxonomy" id="2969249"/>
    <lineage>
        <taxon>Bacteria</taxon>
        <taxon>Bacillati</taxon>
        <taxon>Bacillota</taxon>
        <taxon>Bacilli</taxon>
        <taxon>Bacillales</taxon>
        <taxon>Paenibacillaceae</taxon>
        <taxon>Paenibacillus</taxon>
    </lineage>
</organism>
<feature type="domain" description="TfoX N-terminal" evidence="1">
    <location>
        <begin position="22"/>
        <end position="105"/>
    </location>
</feature>
<comment type="caution">
    <text evidence="2">The sequence shown here is derived from an EMBL/GenBank/DDBJ whole genome shotgun (WGS) entry which is preliminary data.</text>
</comment>
<dbReference type="Gene3D" id="3.30.1460.30">
    <property type="entry name" value="YgaC/TfoX-N like chaperone"/>
    <property type="match status" value="1"/>
</dbReference>
<gene>
    <name evidence="2" type="ORF">NQZ67_09055</name>
</gene>
<evidence type="ECO:0000259" key="1">
    <source>
        <dbReference type="Pfam" id="PF04993"/>
    </source>
</evidence>
<dbReference type="SUPFAM" id="SSF159894">
    <property type="entry name" value="YgaC/TfoX-N like"/>
    <property type="match status" value="1"/>
</dbReference>
<dbReference type="RefSeq" id="WP_257444794.1">
    <property type="nucleotide sequence ID" value="NZ_JANIPJ010000005.1"/>
</dbReference>
<reference evidence="2" key="1">
    <citation type="submission" date="2022-08" db="EMBL/GenBank/DDBJ databases">
        <title>The genomic sequence of strain Paenibacillus sp. SCIV0701.</title>
        <authorList>
            <person name="Zhao H."/>
        </authorList>
    </citation>
    <scope>NUCLEOTIDE SEQUENCE</scope>
    <source>
        <strain evidence="2">SCIV0701</strain>
    </source>
</reference>
<protein>
    <submittedName>
        <fullName evidence="2">TfoX/Sxy family protein</fullName>
    </submittedName>
</protein>
<proteinExistence type="predicted"/>